<keyword evidence="2" id="KW-0547">Nucleotide-binding</keyword>
<dbReference type="PANTHER" id="PTHR30050:SF4">
    <property type="entry name" value="ATP-BINDING PROTEIN RV3427C IN INSERTION SEQUENCE-RELATED"/>
    <property type="match status" value="1"/>
</dbReference>
<dbReference type="CDD" id="cd00009">
    <property type="entry name" value="AAA"/>
    <property type="match status" value="1"/>
</dbReference>
<reference evidence="2 3" key="1">
    <citation type="submission" date="2022-02" db="EMBL/GenBank/DDBJ databases">
        <authorList>
            <person name="Zhuang L."/>
        </authorList>
    </citation>
    <scope>NUCLEOTIDE SEQUENCE [LARGE SCALE GENOMIC DNA]</scope>
    <source>
        <strain evidence="2 3">C32</strain>
    </source>
</reference>
<dbReference type="InterPro" id="IPR003593">
    <property type="entry name" value="AAA+_ATPase"/>
</dbReference>
<dbReference type="Pfam" id="PF01695">
    <property type="entry name" value="IstB_IS21"/>
    <property type="match status" value="1"/>
</dbReference>
<evidence type="ECO:0000313" key="3">
    <source>
        <dbReference type="Proteomes" id="UP001201549"/>
    </source>
</evidence>
<proteinExistence type="predicted"/>
<dbReference type="Proteomes" id="UP001201549">
    <property type="component" value="Unassembled WGS sequence"/>
</dbReference>
<dbReference type="GO" id="GO:0005524">
    <property type="term" value="F:ATP binding"/>
    <property type="evidence" value="ECO:0007669"/>
    <property type="project" value="UniProtKB-KW"/>
</dbReference>
<protein>
    <submittedName>
        <fullName evidence="2">ATP-binding protein</fullName>
    </submittedName>
</protein>
<keyword evidence="3" id="KW-1185">Reference proteome</keyword>
<gene>
    <name evidence="2" type="ORF">L9G74_18955</name>
</gene>
<dbReference type="SMART" id="SM00382">
    <property type="entry name" value="AAA"/>
    <property type="match status" value="1"/>
</dbReference>
<keyword evidence="2" id="KW-0067">ATP-binding</keyword>
<dbReference type="SUPFAM" id="SSF52540">
    <property type="entry name" value="P-loop containing nucleoside triphosphate hydrolases"/>
    <property type="match status" value="1"/>
</dbReference>
<name>A0ABT2FQ94_9GAMM</name>
<dbReference type="PANTHER" id="PTHR30050">
    <property type="entry name" value="CHROMOSOMAL REPLICATION INITIATOR PROTEIN DNAA"/>
    <property type="match status" value="1"/>
</dbReference>
<dbReference type="InterPro" id="IPR002611">
    <property type="entry name" value="IstB_ATP-bd"/>
</dbReference>
<dbReference type="EMBL" id="JAKOGG010000022">
    <property type="protein sequence ID" value="MCS4558519.1"/>
    <property type="molecule type" value="Genomic_DNA"/>
</dbReference>
<accession>A0ABT2FQ94</accession>
<dbReference type="RefSeq" id="WP_238898337.1">
    <property type="nucleotide sequence ID" value="NZ_JAKOGG010000022.1"/>
</dbReference>
<feature type="domain" description="AAA+ ATPase" evidence="1">
    <location>
        <begin position="97"/>
        <end position="226"/>
    </location>
</feature>
<evidence type="ECO:0000259" key="1">
    <source>
        <dbReference type="SMART" id="SM00382"/>
    </source>
</evidence>
<sequence>MDDLQKLLARLPVPANVKPMAPEEFQRMTQQISQEQANDIAIEREMRYAAKLAGSSGLNRKFLSCNFENYYCNERGQHIALAAAKQFVERFSEHMSTGSGFLFMGAPGTGKNHLASAMANALMAKNRSVMVLSVMDILGRVRESYSTNESERQLIKAFCKPELLIIDELGLQRGTLDEKLWLHRIINERLYAMRPTGFLTNLNMDGLSELLEKRTYDRMCEGVAMRVKFDWQSYRGGNHAA</sequence>
<evidence type="ECO:0000313" key="2">
    <source>
        <dbReference type="EMBL" id="MCS4558519.1"/>
    </source>
</evidence>
<reference evidence="3" key="2">
    <citation type="submission" date="2023-07" db="EMBL/GenBank/DDBJ databases">
        <title>Shewanella mangrovi sp. nov., an acetaldehyde- degrading bacterium isolated from mangrove sediment.</title>
        <authorList>
            <person name="Liu Y."/>
        </authorList>
    </citation>
    <scope>NUCLEOTIDE SEQUENCE [LARGE SCALE GENOMIC DNA]</scope>
    <source>
        <strain evidence="3">C32</strain>
    </source>
</reference>
<dbReference type="Gene3D" id="3.40.50.300">
    <property type="entry name" value="P-loop containing nucleotide triphosphate hydrolases"/>
    <property type="match status" value="1"/>
</dbReference>
<comment type="caution">
    <text evidence="2">The sequence shown here is derived from an EMBL/GenBank/DDBJ whole genome shotgun (WGS) entry which is preliminary data.</text>
</comment>
<organism evidence="2 3">
    <name type="scientific">Shewanella electrica</name>
    <dbReference type="NCBI Taxonomy" id="515560"/>
    <lineage>
        <taxon>Bacteria</taxon>
        <taxon>Pseudomonadati</taxon>
        <taxon>Pseudomonadota</taxon>
        <taxon>Gammaproteobacteria</taxon>
        <taxon>Alteromonadales</taxon>
        <taxon>Shewanellaceae</taxon>
        <taxon>Shewanella</taxon>
    </lineage>
</organism>
<dbReference type="InterPro" id="IPR027417">
    <property type="entry name" value="P-loop_NTPase"/>
</dbReference>